<dbReference type="Gene3D" id="3.30.565.10">
    <property type="entry name" value="Histidine kinase-like ATPase, C-terminal domain"/>
    <property type="match status" value="1"/>
</dbReference>
<evidence type="ECO:0000259" key="9">
    <source>
        <dbReference type="PROSITE" id="PS50110"/>
    </source>
</evidence>
<keyword evidence="7" id="KW-0472">Membrane</keyword>
<dbReference type="InterPro" id="IPR001789">
    <property type="entry name" value="Sig_transdc_resp-reg_receiver"/>
</dbReference>
<dbReference type="InterPro" id="IPR036890">
    <property type="entry name" value="HATPase_C_sf"/>
</dbReference>
<dbReference type="Pfam" id="PF00072">
    <property type="entry name" value="Response_reg"/>
    <property type="match status" value="1"/>
</dbReference>
<dbReference type="CDD" id="cd00082">
    <property type="entry name" value="HisKA"/>
    <property type="match status" value="1"/>
</dbReference>
<dbReference type="InterPro" id="IPR000700">
    <property type="entry name" value="PAS-assoc_C"/>
</dbReference>
<evidence type="ECO:0000256" key="3">
    <source>
        <dbReference type="ARBA" id="ARBA00022553"/>
    </source>
</evidence>
<keyword evidence="7" id="KW-0812">Transmembrane</keyword>
<evidence type="ECO:0000313" key="12">
    <source>
        <dbReference type="Proteomes" id="UP001205603"/>
    </source>
</evidence>
<evidence type="ECO:0000313" key="11">
    <source>
        <dbReference type="EMBL" id="MCP9610719.1"/>
    </source>
</evidence>
<dbReference type="EMBL" id="JANDHW010000001">
    <property type="protein sequence ID" value="MCP9610719.1"/>
    <property type="molecule type" value="Genomic_DNA"/>
</dbReference>
<evidence type="ECO:0000256" key="5">
    <source>
        <dbReference type="ARBA" id="ARBA00022777"/>
    </source>
</evidence>
<evidence type="ECO:0000259" key="10">
    <source>
        <dbReference type="PROSITE" id="PS50113"/>
    </source>
</evidence>
<evidence type="ECO:0000256" key="2">
    <source>
        <dbReference type="ARBA" id="ARBA00012438"/>
    </source>
</evidence>
<accession>A0ABT1MF83</accession>
<dbReference type="Pfam" id="PF02518">
    <property type="entry name" value="HATPase_c"/>
    <property type="match status" value="1"/>
</dbReference>
<keyword evidence="7" id="KW-1133">Transmembrane helix</keyword>
<protein>
    <recommendedName>
        <fullName evidence="2">histidine kinase</fullName>
        <ecNumber evidence="2">2.7.13.3</ecNumber>
    </recommendedName>
</protein>
<dbReference type="PROSITE" id="PS50110">
    <property type="entry name" value="RESPONSE_REGULATORY"/>
    <property type="match status" value="1"/>
</dbReference>
<feature type="domain" description="PAC" evidence="10">
    <location>
        <begin position="423"/>
        <end position="474"/>
    </location>
</feature>
<keyword evidence="4" id="KW-0808">Transferase</keyword>
<evidence type="ECO:0000256" key="7">
    <source>
        <dbReference type="SAM" id="Phobius"/>
    </source>
</evidence>
<dbReference type="InterPro" id="IPR036097">
    <property type="entry name" value="HisK_dim/P_sf"/>
</dbReference>
<dbReference type="PRINTS" id="PR00344">
    <property type="entry name" value="BCTRLSENSOR"/>
</dbReference>
<sequence>MKKYFKFFTLLITFYLKNEAAHAFNSTYEDTGNFLNAFMISSLLLFILLLLLFYRHLRLRKKIRIQNHELKKNQSITESAFENIHSYILLVDKNFIVKRTNYYSLTGDTKQQKNKTVGELLHCKNAIECGCGKSVQCPHCNIRNAIGNSFKKQKDFNSLKASLDIIMSNKNTVSCEAIISGSYLKFGEEEYVLISVFDVTKERQIREKAQRDKAQFFLTINSLPVGIGICDKEGYIDIVNNFYHETMGTTPEYLLKNKVNFFKNPCIPNELKSRMKKGEKISEEVKYDYKLLNKEGYFISKHSNVQYYRIITDYIKDLQGNIESYIIIWVNNTLIHNTLKENRNIQNMFRFASSASKTGFTLINFLKDETIVTPEYLTNLGENINTDVKDIIKNYRRVHPEDRKKLLDFTEKAFISHIPEETFDMDIRVMDANGNWRWVRQMLKQKTFENGNVEILGWNIDSTDRKNVEEELKRSKIKAQNSDKLKSIFLANMSHEIRTPLNAIVGFSRLLAESDDPDEKKSYADIIDNNNELLLQLINDILDLSKIEADTLEFVYSVVNINSLLYDIEQSTKMKAGENSPVEIIFEPGLPECNIYTERNRLSQIITNFLTNALKFTYEGAIRFGYKQQENGLYFYVTDTGSGISKEDQTLLFQRFTKLNKIKPGTGLGLAISKTIVEKLGGEIGVSSEEGKGSTFWFTLPTEIIGISHEKNSSEIQHTDNKQNIEDEEIIIDSEISAKTISTGETKKKTVLIAEDMEDNYKLYEVSLGKKYKLIHAWDGQEAVELFEKNNPDIILMDIKMPVMDGYKATESIRKISNTVPIIGVTAFAFAEDKERILSSGFDQYLTKPIVPKKLIDLLESMGI</sequence>
<organism evidence="11 12">
    <name type="scientific">Coprobacter tertius</name>
    <dbReference type="NCBI Taxonomy" id="2944915"/>
    <lineage>
        <taxon>Bacteria</taxon>
        <taxon>Pseudomonadati</taxon>
        <taxon>Bacteroidota</taxon>
        <taxon>Bacteroidia</taxon>
        <taxon>Bacteroidales</taxon>
        <taxon>Barnesiellaceae</taxon>
        <taxon>Coprobacter</taxon>
    </lineage>
</organism>
<dbReference type="EC" id="2.7.13.3" evidence="2"/>
<name>A0ABT1MF83_9BACT</name>
<dbReference type="InterPro" id="IPR003661">
    <property type="entry name" value="HisK_dim/P_dom"/>
</dbReference>
<feature type="transmembrane region" description="Helical" evidence="7">
    <location>
        <begin position="33"/>
        <end position="54"/>
    </location>
</feature>
<dbReference type="SUPFAM" id="SSF55874">
    <property type="entry name" value="ATPase domain of HSP90 chaperone/DNA topoisomerase II/histidine kinase"/>
    <property type="match status" value="1"/>
</dbReference>
<dbReference type="GO" id="GO:0005524">
    <property type="term" value="F:ATP binding"/>
    <property type="evidence" value="ECO:0007669"/>
    <property type="project" value="UniProtKB-KW"/>
</dbReference>
<dbReference type="InterPro" id="IPR035965">
    <property type="entry name" value="PAS-like_dom_sf"/>
</dbReference>
<dbReference type="SMART" id="SM00387">
    <property type="entry name" value="HATPase_c"/>
    <property type="match status" value="1"/>
</dbReference>
<keyword evidence="12" id="KW-1185">Reference proteome</keyword>
<feature type="modified residue" description="4-aspartylphosphate" evidence="6">
    <location>
        <position position="798"/>
    </location>
</feature>
<dbReference type="InterPro" id="IPR011006">
    <property type="entry name" value="CheY-like_superfamily"/>
</dbReference>
<comment type="catalytic activity">
    <reaction evidence="1">
        <text>ATP + protein L-histidine = ADP + protein N-phospho-L-histidine.</text>
        <dbReference type="EC" id="2.7.13.3"/>
    </reaction>
</comment>
<dbReference type="RefSeq" id="WP_255025282.1">
    <property type="nucleotide sequence ID" value="NZ_JANDHW010000001.1"/>
</dbReference>
<dbReference type="PROSITE" id="PS50113">
    <property type="entry name" value="PAC"/>
    <property type="match status" value="1"/>
</dbReference>
<dbReference type="CDD" id="cd16922">
    <property type="entry name" value="HATPase_EvgS-ArcB-TorS-like"/>
    <property type="match status" value="1"/>
</dbReference>
<dbReference type="SUPFAM" id="SSF47384">
    <property type="entry name" value="Homodimeric domain of signal transducing histidine kinase"/>
    <property type="match status" value="1"/>
</dbReference>
<feature type="domain" description="Histidine kinase" evidence="8">
    <location>
        <begin position="492"/>
        <end position="704"/>
    </location>
</feature>
<evidence type="ECO:0000256" key="1">
    <source>
        <dbReference type="ARBA" id="ARBA00000085"/>
    </source>
</evidence>
<dbReference type="PROSITE" id="PS50109">
    <property type="entry name" value="HIS_KIN"/>
    <property type="match status" value="1"/>
</dbReference>
<dbReference type="Gene3D" id="3.30.450.20">
    <property type="entry name" value="PAS domain"/>
    <property type="match status" value="2"/>
</dbReference>
<dbReference type="Pfam" id="PF00512">
    <property type="entry name" value="HisKA"/>
    <property type="match status" value="1"/>
</dbReference>
<proteinExistence type="predicted"/>
<dbReference type="InterPro" id="IPR003594">
    <property type="entry name" value="HATPase_dom"/>
</dbReference>
<dbReference type="PANTHER" id="PTHR43047:SF72">
    <property type="entry name" value="OSMOSENSING HISTIDINE PROTEIN KINASE SLN1"/>
    <property type="match status" value="1"/>
</dbReference>
<dbReference type="SUPFAM" id="SSF55785">
    <property type="entry name" value="PYP-like sensor domain (PAS domain)"/>
    <property type="match status" value="2"/>
</dbReference>
<keyword evidence="11" id="KW-0547">Nucleotide-binding</keyword>
<dbReference type="InterPro" id="IPR005467">
    <property type="entry name" value="His_kinase_dom"/>
</dbReference>
<feature type="domain" description="Response regulatory" evidence="9">
    <location>
        <begin position="750"/>
        <end position="863"/>
    </location>
</feature>
<gene>
    <name evidence="11" type="ORF">NMU02_01240</name>
</gene>
<dbReference type="CDD" id="cd17546">
    <property type="entry name" value="REC_hyHK_CKI1_RcsC-like"/>
    <property type="match status" value="1"/>
</dbReference>
<keyword evidence="11" id="KW-0067">ATP-binding</keyword>
<dbReference type="SMART" id="SM00388">
    <property type="entry name" value="HisKA"/>
    <property type="match status" value="1"/>
</dbReference>
<comment type="caution">
    <text evidence="11">The sequence shown here is derived from an EMBL/GenBank/DDBJ whole genome shotgun (WGS) entry which is preliminary data.</text>
</comment>
<dbReference type="Gene3D" id="3.40.50.2300">
    <property type="match status" value="1"/>
</dbReference>
<dbReference type="InterPro" id="IPR004358">
    <property type="entry name" value="Sig_transdc_His_kin-like_C"/>
</dbReference>
<evidence type="ECO:0000256" key="4">
    <source>
        <dbReference type="ARBA" id="ARBA00022679"/>
    </source>
</evidence>
<dbReference type="Gene3D" id="1.10.287.130">
    <property type="match status" value="1"/>
</dbReference>
<keyword evidence="5" id="KW-0418">Kinase</keyword>
<dbReference type="PANTHER" id="PTHR43047">
    <property type="entry name" value="TWO-COMPONENT HISTIDINE PROTEIN KINASE"/>
    <property type="match status" value="1"/>
</dbReference>
<keyword evidence="3 6" id="KW-0597">Phosphoprotein</keyword>
<evidence type="ECO:0000256" key="6">
    <source>
        <dbReference type="PROSITE-ProRule" id="PRU00169"/>
    </source>
</evidence>
<dbReference type="SMART" id="SM00448">
    <property type="entry name" value="REC"/>
    <property type="match status" value="1"/>
</dbReference>
<evidence type="ECO:0000259" key="8">
    <source>
        <dbReference type="PROSITE" id="PS50109"/>
    </source>
</evidence>
<dbReference type="SUPFAM" id="SSF52172">
    <property type="entry name" value="CheY-like"/>
    <property type="match status" value="1"/>
</dbReference>
<reference evidence="11 12" key="1">
    <citation type="submission" date="2022-07" db="EMBL/GenBank/DDBJ databases">
        <title>Fecal culturing of patients with breast cancer.</title>
        <authorList>
            <person name="Teng N.M.Y."/>
            <person name="Kiu R."/>
            <person name="Evans R."/>
            <person name="Baker D.J."/>
            <person name="Zenner C."/>
            <person name="Robinson S.D."/>
            <person name="Hall L.J."/>
        </authorList>
    </citation>
    <scope>NUCLEOTIDE SEQUENCE [LARGE SCALE GENOMIC DNA]</scope>
    <source>
        <strain evidence="11 12">LH1063</strain>
    </source>
</reference>
<dbReference type="Proteomes" id="UP001205603">
    <property type="component" value="Unassembled WGS sequence"/>
</dbReference>